<organism evidence="2 3">
    <name type="scientific">Patulibacter brassicae</name>
    <dbReference type="NCBI Taxonomy" id="1705717"/>
    <lineage>
        <taxon>Bacteria</taxon>
        <taxon>Bacillati</taxon>
        <taxon>Actinomycetota</taxon>
        <taxon>Thermoleophilia</taxon>
        <taxon>Solirubrobacterales</taxon>
        <taxon>Patulibacteraceae</taxon>
        <taxon>Patulibacter</taxon>
    </lineage>
</organism>
<feature type="transmembrane region" description="Helical" evidence="1">
    <location>
        <begin position="171"/>
        <end position="191"/>
    </location>
</feature>
<evidence type="ECO:0000256" key="1">
    <source>
        <dbReference type="SAM" id="Phobius"/>
    </source>
</evidence>
<name>A0ABU4VQN6_9ACTN</name>
<feature type="transmembrane region" description="Helical" evidence="1">
    <location>
        <begin position="34"/>
        <end position="53"/>
    </location>
</feature>
<feature type="transmembrane region" description="Helical" evidence="1">
    <location>
        <begin position="425"/>
        <end position="446"/>
    </location>
</feature>
<feature type="transmembrane region" description="Helical" evidence="1">
    <location>
        <begin position="453"/>
        <end position="471"/>
    </location>
</feature>
<keyword evidence="1" id="KW-0812">Transmembrane</keyword>
<protein>
    <recommendedName>
        <fullName evidence="4">Glycosyltransferase RgtA/B/C/D-like domain-containing protein</fullName>
    </recommendedName>
</protein>
<feature type="transmembrane region" description="Helical" evidence="1">
    <location>
        <begin position="398"/>
        <end position="419"/>
    </location>
</feature>
<feature type="transmembrane region" description="Helical" evidence="1">
    <location>
        <begin position="518"/>
        <end position="542"/>
    </location>
</feature>
<keyword evidence="3" id="KW-1185">Reference proteome</keyword>
<feature type="transmembrane region" description="Helical" evidence="1">
    <location>
        <begin position="371"/>
        <end position="389"/>
    </location>
</feature>
<accession>A0ABU4VQN6</accession>
<dbReference type="EMBL" id="JAXAVX010000014">
    <property type="protein sequence ID" value="MDX8153409.1"/>
    <property type="molecule type" value="Genomic_DNA"/>
</dbReference>
<dbReference type="RefSeq" id="WP_319955560.1">
    <property type="nucleotide sequence ID" value="NZ_JAXAVX010000014.1"/>
</dbReference>
<evidence type="ECO:0000313" key="2">
    <source>
        <dbReference type="EMBL" id="MDX8153409.1"/>
    </source>
</evidence>
<feature type="transmembrane region" description="Helical" evidence="1">
    <location>
        <begin position="65"/>
        <end position="81"/>
    </location>
</feature>
<reference evidence="2 3" key="1">
    <citation type="submission" date="2023-11" db="EMBL/GenBank/DDBJ databases">
        <authorList>
            <person name="Xu M."/>
            <person name="Jiang T."/>
        </authorList>
    </citation>
    <scope>NUCLEOTIDE SEQUENCE [LARGE SCALE GENOMIC DNA]</scope>
    <source>
        <strain evidence="2 3">SD</strain>
    </source>
</reference>
<feature type="transmembrane region" description="Helical" evidence="1">
    <location>
        <begin position="197"/>
        <end position="216"/>
    </location>
</feature>
<dbReference type="Proteomes" id="UP001277761">
    <property type="component" value="Unassembled WGS sequence"/>
</dbReference>
<proteinExistence type="predicted"/>
<feature type="transmembrane region" description="Helical" evidence="1">
    <location>
        <begin position="93"/>
        <end position="113"/>
    </location>
</feature>
<keyword evidence="1" id="KW-0472">Membrane</keyword>
<gene>
    <name evidence="2" type="ORF">SK069_17555</name>
</gene>
<evidence type="ECO:0000313" key="3">
    <source>
        <dbReference type="Proteomes" id="UP001277761"/>
    </source>
</evidence>
<keyword evidence="1" id="KW-1133">Transmembrane helix</keyword>
<evidence type="ECO:0008006" key="4">
    <source>
        <dbReference type="Google" id="ProtNLM"/>
    </source>
</evidence>
<feature type="transmembrane region" description="Helical" evidence="1">
    <location>
        <begin position="491"/>
        <end position="511"/>
    </location>
</feature>
<sequence>MWVPHALVGFAVLGLLAAASWRLAERTVAGDRLVVLLAAVVWGWLGIQLAAFATHLPLPGELPRVGLPLVVAALAVLRWVPARPRERPATDLAAVPLLAAVVVTVLVLVGLALRRPALGFDALLYHLPLPAAWAGDGGLASLPTVIDGLPVEAYPVGMEQALGWLVRLTDLTAIVVVVPPVALGLLAVATWTLARRLGALVAGAWGATVVVALSMPSLAGAAQIGNDVLAALVMTLGLVVALDAVQGHRAGRAGSLDGLLVGFLGLLLALGVKTPTACGVLVGLLLAWSVRGDLLRHLRARPWWLAPLALAAACGGAWLLRNLVLHGHPAWPLMASSFGDPLPPLLESATGRFIEQPRAAIEAGGWEYLRIGWPIVLLVPVAAVLVAAAGRERSWRRLLAACGLLGAVAWTFAPATAILGDASVVVGALRYALPCWTLLAVAVWAWPGERLRPCVVGAAAAAAIAQLALLYDTMHRIDDPLHRVPVEQTLIAILFGGAVALEVAVGTRLRALLVRRGIVLGGAVAVATALVVGLVLAAPGFWHRHAYAVRGDAEPPSSAQPILAQGSTPAWSLGAHGEPGAIVEDDCGRLAAALAAGRVVAVGPGVPADERCTFPGRPRSVDGFAVWVP</sequence>
<feature type="transmembrane region" description="Helical" evidence="1">
    <location>
        <begin position="259"/>
        <end position="290"/>
    </location>
</feature>
<comment type="caution">
    <text evidence="2">The sequence shown here is derived from an EMBL/GenBank/DDBJ whole genome shotgun (WGS) entry which is preliminary data.</text>
</comment>
<feature type="transmembrane region" description="Helical" evidence="1">
    <location>
        <begin position="302"/>
        <end position="320"/>
    </location>
</feature>